<dbReference type="Pfam" id="PF01288">
    <property type="entry name" value="HPPK"/>
    <property type="match status" value="1"/>
</dbReference>
<sequence>MPEVYVAAGSNVDPEKHLGLASAELGKYFPGVRYSPWYRNRAAGFEGADFINFVAGFPTDLPLEAVLA</sequence>
<accession>T0ZBK8</accession>
<keyword evidence="6" id="KW-0067">ATP-binding</keyword>
<dbReference type="GO" id="GO:0046656">
    <property type="term" value="P:folic acid biosynthetic process"/>
    <property type="evidence" value="ECO:0007669"/>
    <property type="project" value="UniProtKB-KW"/>
</dbReference>
<dbReference type="GO" id="GO:0005524">
    <property type="term" value="F:ATP binding"/>
    <property type="evidence" value="ECO:0007669"/>
    <property type="project" value="UniProtKB-KW"/>
</dbReference>
<evidence type="ECO:0000259" key="8">
    <source>
        <dbReference type="Pfam" id="PF01288"/>
    </source>
</evidence>
<dbReference type="EMBL" id="AUZX01010896">
    <property type="protein sequence ID" value="EQD45386.1"/>
    <property type="molecule type" value="Genomic_DNA"/>
</dbReference>
<reference evidence="9" key="1">
    <citation type="submission" date="2013-08" db="EMBL/GenBank/DDBJ databases">
        <authorList>
            <person name="Mendez C."/>
            <person name="Richter M."/>
            <person name="Ferrer M."/>
            <person name="Sanchez J."/>
        </authorList>
    </citation>
    <scope>NUCLEOTIDE SEQUENCE</scope>
</reference>
<dbReference type="EC" id="2.7.6.3" evidence="2"/>
<keyword evidence="7" id="KW-0289">Folate biosynthesis</keyword>
<dbReference type="AlphaFoldDB" id="T0ZBK8"/>
<feature type="non-terminal residue" evidence="9">
    <location>
        <position position="68"/>
    </location>
</feature>
<evidence type="ECO:0000256" key="7">
    <source>
        <dbReference type="ARBA" id="ARBA00022909"/>
    </source>
</evidence>
<evidence type="ECO:0000256" key="6">
    <source>
        <dbReference type="ARBA" id="ARBA00022840"/>
    </source>
</evidence>
<keyword evidence="3" id="KW-0808">Transferase</keyword>
<gene>
    <name evidence="9" type="ORF">B1A_14840</name>
</gene>
<evidence type="ECO:0000256" key="3">
    <source>
        <dbReference type="ARBA" id="ARBA00022679"/>
    </source>
</evidence>
<keyword evidence="4" id="KW-0547">Nucleotide-binding</keyword>
<protein>
    <recommendedName>
        <fullName evidence="2">2-amino-4-hydroxy-6-hydroxymethyldihydropteridine diphosphokinase</fullName>
        <ecNumber evidence="2">2.7.6.3</ecNumber>
    </recommendedName>
</protein>
<evidence type="ECO:0000256" key="4">
    <source>
        <dbReference type="ARBA" id="ARBA00022741"/>
    </source>
</evidence>
<evidence type="ECO:0000256" key="2">
    <source>
        <dbReference type="ARBA" id="ARBA00013253"/>
    </source>
</evidence>
<keyword evidence="5 9" id="KW-0418">Kinase</keyword>
<comment type="caution">
    <text evidence="9">The sequence shown here is derived from an EMBL/GenBank/DDBJ whole genome shotgun (WGS) entry which is preliminary data.</text>
</comment>
<dbReference type="Gene3D" id="3.30.70.560">
    <property type="entry name" value="7,8-Dihydro-6-hydroxymethylpterin-pyrophosphokinase HPPK"/>
    <property type="match status" value="1"/>
</dbReference>
<dbReference type="InterPro" id="IPR000550">
    <property type="entry name" value="Hppk"/>
</dbReference>
<organism evidence="9">
    <name type="scientific">mine drainage metagenome</name>
    <dbReference type="NCBI Taxonomy" id="410659"/>
    <lineage>
        <taxon>unclassified sequences</taxon>
        <taxon>metagenomes</taxon>
        <taxon>ecological metagenomes</taxon>
    </lineage>
</organism>
<dbReference type="SUPFAM" id="SSF55083">
    <property type="entry name" value="6-hydroxymethyl-7,8-dihydropterin pyrophosphokinase, HPPK"/>
    <property type="match status" value="1"/>
</dbReference>
<dbReference type="GO" id="GO:0003848">
    <property type="term" value="F:2-amino-4-hydroxy-6-hydroxymethyldihydropteridine diphosphokinase activity"/>
    <property type="evidence" value="ECO:0007669"/>
    <property type="project" value="UniProtKB-EC"/>
</dbReference>
<evidence type="ECO:0000256" key="1">
    <source>
        <dbReference type="ARBA" id="ARBA00005051"/>
    </source>
</evidence>
<reference evidence="9" key="2">
    <citation type="journal article" date="2014" name="ISME J.">
        <title>Microbial stratification in low pH oxic and suboxic macroscopic growths along an acid mine drainage.</title>
        <authorList>
            <person name="Mendez-Garcia C."/>
            <person name="Mesa V."/>
            <person name="Sprenger R.R."/>
            <person name="Richter M."/>
            <person name="Diez M.S."/>
            <person name="Solano J."/>
            <person name="Bargiela R."/>
            <person name="Golyshina O.V."/>
            <person name="Manteca A."/>
            <person name="Ramos J.L."/>
            <person name="Gallego J.R."/>
            <person name="Llorente I."/>
            <person name="Martins Dos Santos V.A."/>
            <person name="Jensen O.N."/>
            <person name="Pelaez A.I."/>
            <person name="Sanchez J."/>
            <person name="Ferrer M."/>
        </authorList>
    </citation>
    <scope>NUCLEOTIDE SEQUENCE</scope>
</reference>
<evidence type="ECO:0000256" key="5">
    <source>
        <dbReference type="ARBA" id="ARBA00022777"/>
    </source>
</evidence>
<feature type="domain" description="7,8-dihydro-6-hydroxymethylpterin-pyrophosphokinase" evidence="8">
    <location>
        <begin position="5"/>
        <end position="67"/>
    </location>
</feature>
<name>T0ZBK8_9ZZZZ</name>
<evidence type="ECO:0000313" key="9">
    <source>
        <dbReference type="EMBL" id="EQD45386.1"/>
    </source>
</evidence>
<dbReference type="InterPro" id="IPR035907">
    <property type="entry name" value="Hppk_sf"/>
</dbReference>
<dbReference type="GO" id="GO:0016301">
    <property type="term" value="F:kinase activity"/>
    <property type="evidence" value="ECO:0007669"/>
    <property type="project" value="UniProtKB-KW"/>
</dbReference>
<proteinExistence type="predicted"/>
<comment type="pathway">
    <text evidence="1">Cofactor biosynthesis; tetrahydrofolate biosynthesis; 2-amino-4-hydroxy-6-hydroxymethyl-7,8-dihydropteridine diphosphate from 7,8-dihydroneopterin triphosphate: step 4/4.</text>
</comment>